<dbReference type="GO" id="GO:0034625">
    <property type="term" value="P:fatty acid elongation, monounsaturated fatty acid"/>
    <property type="evidence" value="ECO:0007669"/>
    <property type="project" value="TreeGrafter"/>
</dbReference>
<comment type="caution">
    <text evidence="11">The sequence shown here is derived from an EMBL/GenBank/DDBJ whole genome shotgun (WGS) entry which is preliminary data.</text>
</comment>
<gene>
    <name evidence="11" type="ORF">LARSCL_LOCUS14561</name>
</gene>
<dbReference type="InterPro" id="IPR030457">
    <property type="entry name" value="ELO_CS"/>
</dbReference>
<feature type="transmembrane region" description="Helical" evidence="10">
    <location>
        <begin position="59"/>
        <end position="80"/>
    </location>
</feature>
<dbReference type="GO" id="GO:0005789">
    <property type="term" value="C:endoplasmic reticulum membrane"/>
    <property type="evidence" value="ECO:0007669"/>
    <property type="project" value="TreeGrafter"/>
</dbReference>
<keyword evidence="12" id="KW-1185">Reference proteome</keyword>
<dbReference type="PANTHER" id="PTHR11157:SF126">
    <property type="entry name" value="ELONGATION OF VERY LONG CHAIN FATTY ACIDS PROTEIN"/>
    <property type="match status" value="1"/>
</dbReference>
<keyword evidence="3 10" id="KW-0808">Transferase</keyword>
<comment type="catalytic activity">
    <reaction evidence="10">
        <text>a very-long-chain acyl-CoA + malonyl-CoA + H(+) = a very-long-chain 3-oxoacyl-CoA + CO2 + CoA</text>
        <dbReference type="Rhea" id="RHEA:32727"/>
        <dbReference type="ChEBI" id="CHEBI:15378"/>
        <dbReference type="ChEBI" id="CHEBI:16526"/>
        <dbReference type="ChEBI" id="CHEBI:57287"/>
        <dbReference type="ChEBI" id="CHEBI:57384"/>
        <dbReference type="ChEBI" id="CHEBI:90725"/>
        <dbReference type="ChEBI" id="CHEBI:90736"/>
        <dbReference type="EC" id="2.3.1.199"/>
    </reaction>
</comment>
<reference evidence="11 12" key="1">
    <citation type="submission" date="2024-04" db="EMBL/GenBank/DDBJ databases">
        <authorList>
            <person name="Rising A."/>
            <person name="Reimegard J."/>
            <person name="Sonavane S."/>
            <person name="Akerstrom W."/>
            <person name="Nylinder S."/>
            <person name="Hedman E."/>
            <person name="Kallberg Y."/>
        </authorList>
    </citation>
    <scope>NUCLEOTIDE SEQUENCE [LARGE SCALE GENOMIC DNA]</scope>
</reference>
<dbReference type="GO" id="GO:0009922">
    <property type="term" value="F:fatty acid elongase activity"/>
    <property type="evidence" value="ECO:0007669"/>
    <property type="project" value="UniProtKB-EC"/>
</dbReference>
<dbReference type="AlphaFoldDB" id="A0AAV2AT82"/>
<keyword evidence="2 10" id="KW-0444">Lipid biosynthesis</keyword>
<dbReference type="PANTHER" id="PTHR11157">
    <property type="entry name" value="FATTY ACID ACYL TRANSFERASE-RELATED"/>
    <property type="match status" value="1"/>
</dbReference>
<dbReference type="PROSITE" id="PS01188">
    <property type="entry name" value="ELO"/>
    <property type="match status" value="1"/>
</dbReference>
<keyword evidence="4 10" id="KW-0812">Transmembrane</keyword>
<keyword evidence="6 10" id="KW-1133">Transmembrane helix</keyword>
<evidence type="ECO:0000256" key="2">
    <source>
        <dbReference type="ARBA" id="ARBA00022516"/>
    </source>
</evidence>
<dbReference type="InterPro" id="IPR002076">
    <property type="entry name" value="ELO_fam"/>
</dbReference>
<evidence type="ECO:0000256" key="6">
    <source>
        <dbReference type="ARBA" id="ARBA00022989"/>
    </source>
</evidence>
<dbReference type="Proteomes" id="UP001497382">
    <property type="component" value="Unassembled WGS sequence"/>
</dbReference>
<dbReference type="EMBL" id="CAXIEN010000211">
    <property type="protein sequence ID" value="CAL1286989.1"/>
    <property type="molecule type" value="Genomic_DNA"/>
</dbReference>
<comment type="similarity">
    <text evidence="10">Belongs to the ELO family.</text>
</comment>
<evidence type="ECO:0000256" key="7">
    <source>
        <dbReference type="ARBA" id="ARBA00023098"/>
    </source>
</evidence>
<dbReference type="GO" id="GO:0034626">
    <property type="term" value="P:fatty acid elongation, polyunsaturated fatty acid"/>
    <property type="evidence" value="ECO:0007669"/>
    <property type="project" value="TreeGrafter"/>
</dbReference>
<evidence type="ECO:0000256" key="3">
    <source>
        <dbReference type="ARBA" id="ARBA00022679"/>
    </source>
</evidence>
<keyword evidence="5 10" id="KW-0276">Fatty acid metabolism</keyword>
<keyword evidence="7 10" id="KW-0443">Lipid metabolism</keyword>
<name>A0AAV2AT82_9ARAC</name>
<dbReference type="EC" id="2.3.1.199" evidence="10"/>
<sequence length="287" mass="33974">MYYSLNTTSDICLSKPDMSAISISNPSPTVYDTSPVLNQVTEFPNKFGIYDKFLLKYPLVSYAIVILYVLFVQWIGPAIMRKRKPYSLQKILIVYNFFQVLANFYILSGGVYSIIKFWDSRCIITRNENFDELMEMIMQYGYYLYIIKFMDLLDTVFFVLRKKQKQVTFLHVFHHAGLCLLFAWGFKKLYLALGFYLIVAMTINTAVHVIMYTYYGLSAIGPHVQKYLWWKKHLTRIQIGQLLFILSYQLFGILTGCEKFGKMEFYVFFYTSITVIFFLNFYKNYKK</sequence>
<evidence type="ECO:0000256" key="5">
    <source>
        <dbReference type="ARBA" id="ARBA00022832"/>
    </source>
</evidence>
<keyword evidence="8 10" id="KW-0472">Membrane</keyword>
<feature type="transmembrane region" description="Helical" evidence="10">
    <location>
        <begin position="265"/>
        <end position="282"/>
    </location>
</feature>
<evidence type="ECO:0000313" key="11">
    <source>
        <dbReference type="EMBL" id="CAL1286989.1"/>
    </source>
</evidence>
<feature type="transmembrane region" description="Helical" evidence="10">
    <location>
        <begin position="142"/>
        <end position="160"/>
    </location>
</feature>
<evidence type="ECO:0000256" key="8">
    <source>
        <dbReference type="ARBA" id="ARBA00023136"/>
    </source>
</evidence>
<dbReference type="GO" id="GO:0042761">
    <property type="term" value="P:very long-chain fatty acid biosynthetic process"/>
    <property type="evidence" value="ECO:0007669"/>
    <property type="project" value="TreeGrafter"/>
</dbReference>
<evidence type="ECO:0000256" key="10">
    <source>
        <dbReference type="RuleBase" id="RU361115"/>
    </source>
</evidence>
<dbReference type="Pfam" id="PF01151">
    <property type="entry name" value="ELO"/>
    <property type="match status" value="1"/>
</dbReference>
<evidence type="ECO:0000256" key="4">
    <source>
        <dbReference type="ARBA" id="ARBA00022692"/>
    </source>
</evidence>
<proteinExistence type="inferred from homology"/>
<feature type="transmembrane region" description="Helical" evidence="10">
    <location>
        <begin position="92"/>
        <end position="115"/>
    </location>
</feature>
<dbReference type="GO" id="GO:0019367">
    <property type="term" value="P:fatty acid elongation, saturated fatty acid"/>
    <property type="evidence" value="ECO:0007669"/>
    <property type="project" value="TreeGrafter"/>
</dbReference>
<keyword evidence="9 10" id="KW-0275">Fatty acid biosynthesis</keyword>
<dbReference type="GO" id="GO:0030148">
    <property type="term" value="P:sphingolipid biosynthetic process"/>
    <property type="evidence" value="ECO:0007669"/>
    <property type="project" value="TreeGrafter"/>
</dbReference>
<feature type="transmembrane region" description="Helical" evidence="10">
    <location>
        <begin position="192"/>
        <end position="214"/>
    </location>
</feature>
<comment type="subcellular location">
    <subcellularLocation>
        <location evidence="1">Membrane</location>
        <topology evidence="1">Multi-pass membrane protein</topology>
    </subcellularLocation>
</comment>
<accession>A0AAV2AT82</accession>
<protein>
    <recommendedName>
        <fullName evidence="10">Elongation of very long chain fatty acids protein</fullName>
        <ecNumber evidence="10">2.3.1.199</ecNumber>
    </recommendedName>
    <alternativeName>
        <fullName evidence="10">Very-long-chain 3-oxoacyl-CoA synthase</fullName>
    </alternativeName>
</protein>
<feature type="transmembrane region" description="Helical" evidence="10">
    <location>
        <begin position="167"/>
        <end position="186"/>
    </location>
</feature>
<evidence type="ECO:0000256" key="9">
    <source>
        <dbReference type="ARBA" id="ARBA00023160"/>
    </source>
</evidence>
<evidence type="ECO:0000256" key="1">
    <source>
        <dbReference type="ARBA" id="ARBA00004141"/>
    </source>
</evidence>
<feature type="transmembrane region" description="Helical" evidence="10">
    <location>
        <begin position="234"/>
        <end position="253"/>
    </location>
</feature>
<organism evidence="11 12">
    <name type="scientific">Larinioides sclopetarius</name>
    <dbReference type="NCBI Taxonomy" id="280406"/>
    <lineage>
        <taxon>Eukaryota</taxon>
        <taxon>Metazoa</taxon>
        <taxon>Ecdysozoa</taxon>
        <taxon>Arthropoda</taxon>
        <taxon>Chelicerata</taxon>
        <taxon>Arachnida</taxon>
        <taxon>Araneae</taxon>
        <taxon>Araneomorphae</taxon>
        <taxon>Entelegynae</taxon>
        <taxon>Araneoidea</taxon>
        <taxon>Araneidae</taxon>
        <taxon>Larinioides</taxon>
    </lineage>
</organism>
<evidence type="ECO:0000313" key="12">
    <source>
        <dbReference type="Proteomes" id="UP001497382"/>
    </source>
</evidence>